<feature type="domain" description="Glycosyl transferase family 1" evidence="2">
    <location>
        <begin position="193"/>
        <end position="357"/>
    </location>
</feature>
<dbReference type="GO" id="GO:0009103">
    <property type="term" value="P:lipopolysaccharide biosynthetic process"/>
    <property type="evidence" value="ECO:0007669"/>
    <property type="project" value="TreeGrafter"/>
</dbReference>
<dbReference type="RefSeq" id="WP_074224703.1">
    <property type="nucleotide sequence ID" value="NZ_FSRC01000001.1"/>
</dbReference>
<dbReference type="Proteomes" id="UP000185221">
    <property type="component" value="Unassembled WGS sequence"/>
</dbReference>
<evidence type="ECO:0000259" key="2">
    <source>
        <dbReference type="Pfam" id="PF00534"/>
    </source>
</evidence>
<dbReference type="SUPFAM" id="SSF53756">
    <property type="entry name" value="UDP-Glycosyltransferase/glycogen phosphorylase"/>
    <property type="match status" value="1"/>
</dbReference>
<reference evidence="4" key="1">
    <citation type="submission" date="2016-11" db="EMBL/GenBank/DDBJ databases">
        <authorList>
            <person name="Varghese N."/>
            <person name="Submissions S."/>
        </authorList>
    </citation>
    <scope>NUCLEOTIDE SEQUENCE [LARGE SCALE GENOMIC DNA]</scope>
    <source>
        <strain evidence="4">DSM 15292</strain>
    </source>
</reference>
<keyword evidence="1 3" id="KW-0808">Transferase</keyword>
<evidence type="ECO:0000313" key="3">
    <source>
        <dbReference type="EMBL" id="SIN81285.1"/>
    </source>
</evidence>
<dbReference type="PANTHER" id="PTHR46401:SF2">
    <property type="entry name" value="GLYCOSYLTRANSFERASE WBBK-RELATED"/>
    <property type="match status" value="1"/>
</dbReference>
<accession>A0A1N6EE08</accession>
<dbReference type="GO" id="GO:0016757">
    <property type="term" value="F:glycosyltransferase activity"/>
    <property type="evidence" value="ECO:0007669"/>
    <property type="project" value="InterPro"/>
</dbReference>
<protein>
    <submittedName>
        <fullName evidence="3">Glycosyltransferase involved in cell wall bisynthesis</fullName>
    </submittedName>
</protein>
<dbReference type="Gene3D" id="3.40.50.2000">
    <property type="entry name" value="Glycogen Phosphorylase B"/>
    <property type="match status" value="2"/>
</dbReference>
<dbReference type="AlphaFoldDB" id="A0A1N6EE08"/>
<dbReference type="InterPro" id="IPR001296">
    <property type="entry name" value="Glyco_trans_1"/>
</dbReference>
<dbReference type="PANTHER" id="PTHR46401">
    <property type="entry name" value="GLYCOSYLTRANSFERASE WBBK-RELATED"/>
    <property type="match status" value="1"/>
</dbReference>
<keyword evidence="4" id="KW-1185">Reference proteome</keyword>
<evidence type="ECO:0000256" key="1">
    <source>
        <dbReference type="ARBA" id="ARBA00022679"/>
    </source>
</evidence>
<proteinExistence type="predicted"/>
<evidence type="ECO:0000313" key="4">
    <source>
        <dbReference type="Proteomes" id="UP000185221"/>
    </source>
</evidence>
<dbReference type="Pfam" id="PF00534">
    <property type="entry name" value="Glycos_transf_1"/>
    <property type="match status" value="1"/>
</dbReference>
<dbReference type="OrthoDB" id="1395864at2"/>
<dbReference type="CDD" id="cd03801">
    <property type="entry name" value="GT4_PimA-like"/>
    <property type="match status" value="1"/>
</dbReference>
<sequence>MNFLILTHVHHVKKGGNYYAYGPYVREMNIWTKFFTSVTILAPLSEDRELNPIEIAYEHENIRFVPVQEINLTTWRGRVQTLGSLPGTLAKILQAMRSTDHIHLRCPGNMGLAGAVLQYFFPSKAKTAKYAGNWDPESDQPYTYKLQQRLVSNPTFAKNMSVLVYGKWPNQSQNIVPFFTFSYSQNESQEDHREALQRENKLYRPQLQLLFVGALVPGKNPLMAAEVARLLKLQEVNFKLTFCGEGDQMEPLRQFVKENSLEEEVELCGNLDSERLKNKYKQSHFLIFLSESEGWPKVVAESMYFGCLPITTPVSCVPFMLANGERGDLVDKDPGKVVERINHYLTNPEDFFRKSRNSKEWSKAFTKESFELEIKKLIKNV</sequence>
<organism evidence="3 4">
    <name type="scientific">Algoriphagus halophilus</name>
    <dbReference type="NCBI Taxonomy" id="226505"/>
    <lineage>
        <taxon>Bacteria</taxon>
        <taxon>Pseudomonadati</taxon>
        <taxon>Bacteroidota</taxon>
        <taxon>Cytophagia</taxon>
        <taxon>Cytophagales</taxon>
        <taxon>Cyclobacteriaceae</taxon>
        <taxon>Algoriphagus</taxon>
    </lineage>
</organism>
<gene>
    <name evidence="3" type="ORF">SAMN05444394_2037</name>
</gene>
<name>A0A1N6EE08_9BACT</name>
<dbReference type="STRING" id="226505.SAMN05444394_2037"/>
<dbReference type="EMBL" id="FSRC01000001">
    <property type="protein sequence ID" value="SIN81285.1"/>
    <property type="molecule type" value="Genomic_DNA"/>
</dbReference>